<reference evidence="1" key="1">
    <citation type="journal article" date="2015" name="Nature">
        <title>Complex archaea that bridge the gap between prokaryotes and eukaryotes.</title>
        <authorList>
            <person name="Spang A."/>
            <person name="Saw J.H."/>
            <person name="Jorgensen S.L."/>
            <person name="Zaremba-Niedzwiedzka K."/>
            <person name="Martijn J."/>
            <person name="Lind A.E."/>
            <person name="van Eijk R."/>
            <person name="Schleper C."/>
            <person name="Guy L."/>
            <person name="Ettema T.J."/>
        </authorList>
    </citation>
    <scope>NUCLEOTIDE SEQUENCE</scope>
</reference>
<accession>A0A0F9Q8P2</accession>
<comment type="caution">
    <text evidence="1">The sequence shown here is derived from an EMBL/GenBank/DDBJ whole genome shotgun (WGS) entry which is preliminary data.</text>
</comment>
<sequence>MATNVKLKTESSRFLSTILVSALESCREGDFGLQEDLGLSLEAMQALDQLKADQIQSISENYVRDVPNLKWFPVDVSKLTRIIEIEAREAQRYVMIDEFLRRGACKEMMAELFGLRSTQVASRKRFLNVPTVKGRLPATTLDEQRRVYDAWLANITIADNRQRMLVVAKSTGIPLSQIYREVQIIEQVAATAHSNASRICA</sequence>
<gene>
    <name evidence="1" type="ORF">LCGC14_0749500</name>
</gene>
<protein>
    <recommendedName>
        <fullName evidence="2">DUF2857 domain-containing protein</fullName>
    </recommendedName>
</protein>
<dbReference type="InterPro" id="IPR021364">
    <property type="entry name" value="DUF2857"/>
</dbReference>
<evidence type="ECO:0008006" key="2">
    <source>
        <dbReference type="Google" id="ProtNLM"/>
    </source>
</evidence>
<evidence type="ECO:0000313" key="1">
    <source>
        <dbReference type="EMBL" id="KKN38834.1"/>
    </source>
</evidence>
<name>A0A0F9Q8P2_9ZZZZ</name>
<organism evidence="1">
    <name type="scientific">marine sediment metagenome</name>
    <dbReference type="NCBI Taxonomy" id="412755"/>
    <lineage>
        <taxon>unclassified sequences</taxon>
        <taxon>metagenomes</taxon>
        <taxon>ecological metagenomes</taxon>
    </lineage>
</organism>
<proteinExistence type="predicted"/>
<dbReference type="AlphaFoldDB" id="A0A0F9Q8P2"/>
<dbReference type="Pfam" id="PF11198">
    <property type="entry name" value="DUF2857"/>
    <property type="match status" value="1"/>
</dbReference>
<dbReference type="EMBL" id="LAZR01001800">
    <property type="protein sequence ID" value="KKN38834.1"/>
    <property type="molecule type" value="Genomic_DNA"/>
</dbReference>